<dbReference type="KEGG" id="apb:SAR116_2281"/>
<dbReference type="AlphaFoldDB" id="D5BPM2"/>
<evidence type="ECO:0000259" key="4">
    <source>
        <dbReference type="PROSITE" id="PS51123"/>
    </source>
</evidence>
<dbReference type="InterPro" id="IPR050330">
    <property type="entry name" value="Bact_OuterMem_StrucFunc"/>
</dbReference>
<dbReference type="EMBL" id="CP001751">
    <property type="protein sequence ID" value="ADE40524.1"/>
    <property type="molecule type" value="Genomic_DNA"/>
</dbReference>
<evidence type="ECO:0000256" key="1">
    <source>
        <dbReference type="PROSITE-ProRule" id="PRU00473"/>
    </source>
</evidence>
<dbReference type="PANTHER" id="PTHR30329:SF21">
    <property type="entry name" value="LIPOPROTEIN YIAD-RELATED"/>
    <property type="match status" value="1"/>
</dbReference>
<protein>
    <submittedName>
        <fullName evidence="5">Flagellar motor protein</fullName>
        <ecNumber evidence="5">6.3.2.-</ecNumber>
    </submittedName>
</protein>
<evidence type="ECO:0000313" key="5">
    <source>
        <dbReference type="EMBL" id="ADE40524.1"/>
    </source>
</evidence>
<dbReference type="SUPFAM" id="SSF103088">
    <property type="entry name" value="OmpA-like"/>
    <property type="match status" value="1"/>
</dbReference>
<dbReference type="CDD" id="cd07185">
    <property type="entry name" value="OmpA_C-like"/>
    <property type="match status" value="1"/>
</dbReference>
<dbReference type="GO" id="GO:0016020">
    <property type="term" value="C:membrane"/>
    <property type="evidence" value="ECO:0007669"/>
    <property type="project" value="UniProtKB-UniRule"/>
</dbReference>
<proteinExistence type="predicted"/>
<dbReference type="PROSITE" id="PS51123">
    <property type="entry name" value="OMPA_2"/>
    <property type="match status" value="1"/>
</dbReference>
<feature type="transmembrane region" description="Helical" evidence="3">
    <location>
        <begin position="20"/>
        <end position="41"/>
    </location>
</feature>
<dbReference type="Gene3D" id="3.30.1330.60">
    <property type="entry name" value="OmpA-like domain"/>
    <property type="match status" value="1"/>
</dbReference>
<dbReference type="NCBIfam" id="NF006543">
    <property type="entry name" value="PRK09039.1-2"/>
    <property type="match status" value="1"/>
</dbReference>
<dbReference type="InterPro" id="IPR006665">
    <property type="entry name" value="OmpA-like"/>
</dbReference>
<keyword evidence="3" id="KW-0812">Transmembrane</keyword>
<feature type="domain" description="OmpA-like" evidence="4">
    <location>
        <begin position="259"/>
        <end position="386"/>
    </location>
</feature>
<feature type="coiled-coil region" evidence="2">
    <location>
        <begin position="84"/>
        <end position="216"/>
    </location>
</feature>
<dbReference type="PANTHER" id="PTHR30329">
    <property type="entry name" value="STATOR ELEMENT OF FLAGELLAR MOTOR COMPLEX"/>
    <property type="match status" value="1"/>
</dbReference>
<keyword evidence="1 3" id="KW-0472">Membrane</keyword>
<keyword evidence="5" id="KW-0282">Flagellum</keyword>
<dbReference type="GO" id="GO:0016874">
    <property type="term" value="F:ligase activity"/>
    <property type="evidence" value="ECO:0007669"/>
    <property type="project" value="UniProtKB-KW"/>
</dbReference>
<accession>D5BPM2</accession>
<keyword evidence="2" id="KW-0175">Coiled coil</keyword>
<keyword evidence="5" id="KW-0436">Ligase</keyword>
<name>D5BPM2_PUNMI</name>
<keyword evidence="6" id="KW-1185">Reference proteome</keyword>
<organism evidence="5 6">
    <name type="scientific">Puniceispirillum marinum (strain IMCC1322)</name>
    <dbReference type="NCBI Taxonomy" id="488538"/>
    <lineage>
        <taxon>Bacteria</taxon>
        <taxon>Pseudomonadati</taxon>
        <taxon>Pseudomonadota</taxon>
        <taxon>Alphaproteobacteria</taxon>
        <taxon>Candidatus Puniceispirillales</taxon>
        <taxon>Candidatus Puniceispirillaceae</taxon>
        <taxon>Candidatus Puniceispirillum</taxon>
    </lineage>
</organism>
<evidence type="ECO:0000256" key="2">
    <source>
        <dbReference type="SAM" id="Coils"/>
    </source>
</evidence>
<dbReference type="OrthoDB" id="9815217at2"/>
<dbReference type="InterPro" id="IPR036737">
    <property type="entry name" value="OmpA-like_sf"/>
</dbReference>
<dbReference type="HOGENOM" id="CLU_016890_14_3_5"/>
<gene>
    <name evidence="5" type="ordered locus">SAR116_2281</name>
</gene>
<keyword evidence="5" id="KW-0966">Cell projection</keyword>
<dbReference type="eggNOG" id="COG1360">
    <property type="taxonomic scope" value="Bacteria"/>
</dbReference>
<evidence type="ECO:0000256" key="3">
    <source>
        <dbReference type="SAM" id="Phobius"/>
    </source>
</evidence>
<dbReference type="EC" id="6.3.2.-" evidence="5"/>
<evidence type="ECO:0000313" key="6">
    <source>
        <dbReference type="Proteomes" id="UP000007460"/>
    </source>
</evidence>
<dbReference type="RefSeq" id="WP_013047151.1">
    <property type="nucleotide sequence ID" value="NC_014010.1"/>
</dbReference>
<sequence>MALSRTTGSRRTENYTWPGFVDALATLLMVIIFVLMVFVLIQVNLAYRVSGQDDTLTAMRQQLASLTELLNLERNASADLAANLAQINNQLALSNAENEEISSQLTILTSDLDARNAEIDRLMLLQSDTETALNDAQKNLAEREEQLHIVEGTLAIADARAKTDSQTIDNLKAETNASRAEIAQMTNALAALKAQLESLQNLLAEKEAQATKDKIAIANLGKSLNNALASRVQELQRFRSEFFGRLRDILKGRNDVQIVGDRFVFQSEVLFAPGQADIGDSGREQMTKLAVALAEIAREIPDDINWVLQVDGHTDDIPIRAGRYADNWDLSTERALSVVRFLISQGLPPNRLAATGYGEHQPLINENSEDARQKNRRIELKITQRVSAK</sequence>
<dbReference type="Proteomes" id="UP000007460">
    <property type="component" value="Chromosome"/>
</dbReference>
<reference evidence="5 6" key="1">
    <citation type="journal article" date="2010" name="J. Bacteriol.">
        <title>Complete genome sequence of "Candidatus Puniceispirillum marinum" IMCC1322, a representative of the SAR116 clade in the Alphaproteobacteria.</title>
        <authorList>
            <person name="Oh H.M."/>
            <person name="Kwon K.K."/>
            <person name="Kang I."/>
            <person name="Kang S.G."/>
            <person name="Lee J.H."/>
            <person name="Kim S.J."/>
            <person name="Cho J.C."/>
        </authorList>
    </citation>
    <scope>NUCLEOTIDE SEQUENCE [LARGE SCALE GENOMIC DNA]</scope>
    <source>
        <strain evidence="5 6">IMCC1322</strain>
    </source>
</reference>
<keyword evidence="5" id="KW-0969">Cilium</keyword>
<keyword evidence="3" id="KW-1133">Transmembrane helix</keyword>
<dbReference type="STRING" id="488538.SAR116_2281"/>
<dbReference type="Pfam" id="PF00691">
    <property type="entry name" value="OmpA"/>
    <property type="match status" value="1"/>
</dbReference>